<evidence type="ECO:0000313" key="2">
    <source>
        <dbReference type="Proteomes" id="UP001138768"/>
    </source>
</evidence>
<dbReference type="EMBL" id="NRRY01000003">
    <property type="protein sequence ID" value="MBK1617295.1"/>
    <property type="molecule type" value="Genomic_DNA"/>
</dbReference>
<sequence>MKTIEISLLSPEAALGEFAKTWTAAQSSSREMTPRLAFGSLRELFLAITEQRMELLRYVAAHEGLSLRQLARALDWDGSDLQADVAELADLGLLERDQQGALSAPYDEILIHAGIRDAA</sequence>
<reference evidence="1 2" key="1">
    <citation type="journal article" date="2020" name="Microorganisms">
        <title>Osmotic Adaptation and Compatible Solute Biosynthesis of Phototrophic Bacteria as Revealed from Genome Analyses.</title>
        <authorList>
            <person name="Imhoff J.F."/>
            <person name="Rahn T."/>
            <person name="Kunzel S."/>
            <person name="Keller A."/>
            <person name="Neulinger S.C."/>
        </authorList>
    </citation>
    <scope>NUCLEOTIDE SEQUENCE [LARGE SCALE GENOMIC DNA]</scope>
    <source>
        <strain evidence="1 2">DSM 25653</strain>
    </source>
</reference>
<gene>
    <name evidence="1" type="ORF">CKO42_02270</name>
</gene>
<accession>A0A9X1B2G6</accession>
<organism evidence="1 2">
    <name type="scientific">Lamprobacter modestohalophilus</name>
    <dbReference type="NCBI Taxonomy" id="1064514"/>
    <lineage>
        <taxon>Bacteria</taxon>
        <taxon>Pseudomonadati</taxon>
        <taxon>Pseudomonadota</taxon>
        <taxon>Gammaproteobacteria</taxon>
        <taxon>Chromatiales</taxon>
        <taxon>Chromatiaceae</taxon>
        <taxon>Lamprobacter</taxon>
    </lineage>
</organism>
<dbReference type="InterPro" id="IPR036390">
    <property type="entry name" value="WH_DNA-bd_sf"/>
</dbReference>
<evidence type="ECO:0008006" key="3">
    <source>
        <dbReference type="Google" id="ProtNLM"/>
    </source>
</evidence>
<comment type="caution">
    <text evidence="1">The sequence shown here is derived from an EMBL/GenBank/DDBJ whole genome shotgun (WGS) entry which is preliminary data.</text>
</comment>
<proteinExistence type="predicted"/>
<dbReference type="Proteomes" id="UP001138768">
    <property type="component" value="Unassembled WGS sequence"/>
</dbReference>
<name>A0A9X1B2G6_9GAMM</name>
<evidence type="ECO:0000313" key="1">
    <source>
        <dbReference type="EMBL" id="MBK1617295.1"/>
    </source>
</evidence>
<keyword evidence="2" id="KW-1185">Reference proteome</keyword>
<dbReference type="InterPro" id="IPR036388">
    <property type="entry name" value="WH-like_DNA-bd_sf"/>
</dbReference>
<dbReference type="Pfam" id="PF25212">
    <property type="entry name" value="HVO_A0114"/>
    <property type="match status" value="1"/>
</dbReference>
<protein>
    <recommendedName>
        <fullName evidence="3">MarR family transcriptional regulator</fullName>
    </recommendedName>
</protein>
<dbReference type="AlphaFoldDB" id="A0A9X1B2G6"/>
<dbReference type="SUPFAM" id="SSF46785">
    <property type="entry name" value="Winged helix' DNA-binding domain"/>
    <property type="match status" value="1"/>
</dbReference>
<dbReference type="RefSeq" id="WP_200237950.1">
    <property type="nucleotide sequence ID" value="NZ_NRRY01000003.1"/>
</dbReference>
<dbReference type="Gene3D" id="1.10.10.10">
    <property type="entry name" value="Winged helix-like DNA-binding domain superfamily/Winged helix DNA-binding domain"/>
    <property type="match status" value="1"/>
</dbReference>